<comment type="caution">
    <text evidence="1">The sequence shown here is derived from an EMBL/GenBank/DDBJ whole genome shotgun (WGS) entry which is preliminary data.</text>
</comment>
<accession>A0A327NE67</accession>
<sequence length="224" mass="24510">MATDGYTYPYRDVSDQVHFREDRSSGVSTLGGLWVSSVNNASSAPIGSITPPVITMSKSGSAWTLTSLGTYSEYRWINMATANPNSAVGTSFSYSGSTGGSYAVLVKNSSGRWAISQTIYTNCGSCREGVLTDWSEADERIQTKAYPVPFDKQVTIEFSIPYDSRVRLEIINEKGITIKQLTDNMQAKGAYSYPVSLEDPNPGLLFYRLNVNGLGITKKLIKLH</sequence>
<keyword evidence="2" id="KW-1185">Reference proteome</keyword>
<dbReference type="OrthoDB" id="599464at2"/>
<protein>
    <recommendedName>
        <fullName evidence="3">T9SS type A sorting domain-containing protein</fullName>
    </recommendedName>
</protein>
<evidence type="ECO:0000313" key="1">
    <source>
        <dbReference type="EMBL" id="RAI73590.1"/>
    </source>
</evidence>
<reference evidence="1 2" key="1">
    <citation type="submission" date="2018-06" db="EMBL/GenBank/DDBJ databases">
        <title>Spirosoma sp. HMF3257 Genome sequencing and assembly.</title>
        <authorList>
            <person name="Kang H."/>
            <person name="Cha I."/>
            <person name="Kim H."/>
            <person name="Kang J."/>
            <person name="Joh K."/>
        </authorList>
    </citation>
    <scope>NUCLEOTIDE SEQUENCE [LARGE SCALE GENOMIC DNA]</scope>
    <source>
        <strain evidence="1 2">HMF3257</strain>
    </source>
</reference>
<name>A0A327NE67_9BACT</name>
<dbReference type="Proteomes" id="UP000249016">
    <property type="component" value="Unassembled WGS sequence"/>
</dbReference>
<evidence type="ECO:0008006" key="3">
    <source>
        <dbReference type="Google" id="ProtNLM"/>
    </source>
</evidence>
<gene>
    <name evidence="1" type="ORF">HMF3257_02605</name>
</gene>
<dbReference type="AlphaFoldDB" id="A0A327NE67"/>
<evidence type="ECO:0000313" key="2">
    <source>
        <dbReference type="Proteomes" id="UP000249016"/>
    </source>
</evidence>
<dbReference type="RefSeq" id="WP_146619106.1">
    <property type="nucleotide sequence ID" value="NZ_QLII01000001.1"/>
</dbReference>
<dbReference type="EMBL" id="QLII01000001">
    <property type="protein sequence ID" value="RAI73590.1"/>
    <property type="molecule type" value="Genomic_DNA"/>
</dbReference>
<organism evidence="1 2">
    <name type="scientific">Spirosoma telluris</name>
    <dbReference type="NCBI Taxonomy" id="2183553"/>
    <lineage>
        <taxon>Bacteria</taxon>
        <taxon>Pseudomonadati</taxon>
        <taxon>Bacteroidota</taxon>
        <taxon>Cytophagia</taxon>
        <taxon>Cytophagales</taxon>
        <taxon>Cytophagaceae</taxon>
        <taxon>Spirosoma</taxon>
    </lineage>
</organism>
<proteinExistence type="predicted"/>